<dbReference type="InterPro" id="IPR050327">
    <property type="entry name" value="Proton-linked_MCT"/>
</dbReference>
<dbReference type="InterPro" id="IPR011701">
    <property type="entry name" value="MFS"/>
</dbReference>
<name>A0AAQ3LX19_9PEZI</name>
<feature type="transmembrane region" description="Helical" evidence="3">
    <location>
        <begin position="428"/>
        <end position="448"/>
    </location>
</feature>
<dbReference type="GO" id="GO:0016020">
    <property type="term" value="C:membrane"/>
    <property type="evidence" value="ECO:0007669"/>
    <property type="project" value="UniProtKB-SubCell"/>
</dbReference>
<evidence type="ECO:0000256" key="1">
    <source>
        <dbReference type="ARBA" id="ARBA00004141"/>
    </source>
</evidence>
<evidence type="ECO:0000256" key="3">
    <source>
        <dbReference type="SAM" id="Phobius"/>
    </source>
</evidence>
<feature type="transmembrane region" description="Helical" evidence="3">
    <location>
        <begin position="356"/>
        <end position="374"/>
    </location>
</feature>
<dbReference type="EMBL" id="CP138580">
    <property type="protein sequence ID" value="WPG97473.1"/>
    <property type="molecule type" value="Genomic_DNA"/>
</dbReference>
<comment type="subcellular location">
    <subcellularLocation>
        <location evidence="1">Membrane</location>
        <topology evidence="1">Multi-pass membrane protein</topology>
    </subcellularLocation>
</comment>
<keyword evidence="6" id="KW-1185">Reference proteome</keyword>
<protein>
    <recommendedName>
        <fullName evidence="4">Major facilitator superfamily (MFS) profile domain-containing protein</fullName>
    </recommendedName>
</protein>
<proteinExistence type="inferred from homology"/>
<feature type="transmembrane region" description="Helical" evidence="3">
    <location>
        <begin position="259"/>
        <end position="280"/>
    </location>
</feature>
<feature type="transmembrane region" description="Helical" evidence="3">
    <location>
        <begin position="394"/>
        <end position="416"/>
    </location>
</feature>
<feature type="transmembrane region" description="Helical" evidence="3">
    <location>
        <begin position="169"/>
        <end position="189"/>
    </location>
</feature>
<keyword evidence="3" id="KW-0472">Membrane</keyword>
<dbReference type="InterPro" id="IPR020846">
    <property type="entry name" value="MFS_dom"/>
</dbReference>
<dbReference type="Pfam" id="PF07690">
    <property type="entry name" value="MFS_1"/>
    <property type="match status" value="1"/>
</dbReference>
<dbReference type="AlphaFoldDB" id="A0AAQ3LX19"/>
<evidence type="ECO:0000313" key="6">
    <source>
        <dbReference type="Proteomes" id="UP001303373"/>
    </source>
</evidence>
<feature type="transmembrane region" description="Helical" evidence="3">
    <location>
        <begin position="326"/>
        <end position="344"/>
    </location>
</feature>
<dbReference type="PANTHER" id="PTHR11360:SF284">
    <property type="entry name" value="EG:103B4.3 PROTEIN-RELATED"/>
    <property type="match status" value="1"/>
</dbReference>
<sequence>MLGYKAARLKYSDQTGFDSVQRRLNSSSWRRIMSSQPFEQVTIIAACGLLVFTACGLNFSFGVYQEHYETLDDLFQGASFGQISLIGTLASSIMMLGAPLAHMMMRAHGVHATVVTSGVLSAVAGITASFGRTLWHFLVAQGVIQGCAACLAYITAITVTPRVLNSRRGLAMGIVTSGTGLGGVTWAPLLRYLLTKLGFRLTLAFVGLLSAISIVFAATVLNRALESLNNTQARRDDIENANDKSIASSKGVQLFRSTIFLAHTLASALQSAAYFTPLFFMSSVARSVNFSETASANIIALCNLSNFAGKLLVGYTADRLGSLETLATSTALSAFISLGMAYTVDVKIAIETQRKLLLVYSALYGASAGAYVALLPTTLVEQFGLDGFAKVNSVVYLCRGLGSLVGTWVAGSLVLAHLKAKVHESVDFFFSFLFVGISLSVAAALVLWPKIKTNIK</sequence>
<feature type="domain" description="Major facilitator superfamily (MFS) profile" evidence="4">
    <location>
        <begin position="46"/>
        <end position="454"/>
    </location>
</feature>
<dbReference type="SUPFAM" id="SSF103473">
    <property type="entry name" value="MFS general substrate transporter"/>
    <property type="match status" value="1"/>
</dbReference>
<feature type="transmembrane region" description="Helical" evidence="3">
    <location>
        <begin position="201"/>
        <end position="225"/>
    </location>
</feature>
<feature type="transmembrane region" description="Helical" evidence="3">
    <location>
        <begin position="110"/>
        <end position="128"/>
    </location>
</feature>
<reference evidence="5 6" key="1">
    <citation type="submission" date="2023-11" db="EMBL/GenBank/DDBJ databases">
        <title>An acidophilic fungus is an integral part of prey digestion in a carnivorous sundew plant.</title>
        <authorList>
            <person name="Tsai I.J."/>
        </authorList>
    </citation>
    <scope>NUCLEOTIDE SEQUENCE [LARGE SCALE GENOMIC DNA]</scope>
    <source>
        <strain evidence="5">169a</strain>
    </source>
</reference>
<dbReference type="GO" id="GO:0022857">
    <property type="term" value="F:transmembrane transporter activity"/>
    <property type="evidence" value="ECO:0007669"/>
    <property type="project" value="InterPro"/>
</dbReference>
<accession>A0AAQ3LX19</accession>
<evidence type="ECO:0000313" key="5">
    <source>
        <dbReference type="EMBL" id="WPG97473.1"/>
    </source>
</evidence>
<evidence type="ECO:0000259" key="4">
    <source>
        <dbReference type="PROSITE" id="PS50850"/>
    </source>
</evidence>
<gene>
    <name evidence="5" type="ORF">R9X50_00024900</name>
</gene>
<dbReference type="Proteomes" id="UP001303373">
    <property type="component" value="Chromosome 1"/>
</dbReference>
<dbReference type="Gene3D" id="1.20.1250.20">
    <property type="entry name" value="MFS general substrate transporter like domains"/>
    <property type="match status" value="2"/>
</dbReference>
<keyword evidence="3" id="KW-0812">Transmembrane</keyword>
<dbReference type="PANTHER" id="PTHR11360">
    <property type="entry name" value="MONOCARBOXYLATE TRANSPORTER"/>
    <property type="match status" value="1"/>
</dbReference>
<dbReference type="PROSITE" id="PS50850">
    <property type="entry name" value="MFS"/>
    <property type="match status" value="1"/>
</dbReference>
<feature type="transmembrane region" description="Helical" evidence="3">
    <location>
        <begin position="134"/>
        <end position="157"/>
    </location>
</feature>
<comment type="similarity">
    <text evidence="2">Belongs to the major facilitator superfamily. Monocarboxylate porter (TC 2.A.1.13) family.</text>
</comment>
<evidence type="ECO:0000256" key="2">
    <source>
        <dbReference type="ARBA" id="ARBA00006727"/>
    </source>
</evidence>
<dbReference type="InterPro" id="IPR036259">
    <property type="entry name" value="MFS_trans_sf"/>
</dbReference>
<feature type="transmembrane region" description="Helical" evidence="3">
    <location>
        <begin position="79"/>
        <end position="98"/>
    </location>
</feature>
<organism evidence="5 6">
    <name type="scientific">Acrodontium crateriforme</name>
    <dbReference type="NCBI Taxonomy" id="150365"/>
    <lineage>
        <taxon>Eukaryota</taxon>
        <taxon>Fungi</taxon>
        <taxon>Dikarya</taxon>
        <taxon>Ascomycota</taxon>
        <taxon>Pezizomycotina</taxon>
        <taxon>Dothideomycetes</taxon>
        <taxon>Dothideomycetidae</taxon>
        <taxon>Mycosphaerellales</taxon>
        <taxon>Teratosphaeriaceae</taxon>
        <taxon>Acrodontium</taxon>
    </lineage>
</organism>
<keyword evidence="3" id="KW-1133">Transmembrane helix</keyword>
<feature type="transmembrane region" description="Helical" evidence="3">
    <location>
        <begin position="41"/>
        <end position="59"/>
    </location>
</feature>